<dbReference type="InterPro" id="IPR012944">
    <property type="entry name" value="SusD_RagB_dom"/>
</dbReference>
<evidence type="ECO:0000256" key="1">
    <source>
        <dbReference type="ARBA" id="ARBA00004442"/>
    </source>
</evidence>
<dbReference type="RefSeq" id="WP_133261376.1">
    <property type="nucleotide sequence ID" value="NZ_SJCY01000002.1"/>
</dbReference>
<dbReference type="SUPFAM" id="SSF48452">
    <property type="entry name" value="TPR-like"/>
    <property type="match status" value="1"/>
</dbReference>
<keyword evidence="5" id="KW-0998">Cell outer membrane</keyword>
<dbReference type="InterPro" id="IPR033985">
    <property type="entry name" value="SusD-like_N"/>
</dbReference>
<name>A0A4V3A0E4_9SPHI</name>
<dbReference type="Pfam" id="PF14322">
    <property type="entry name" value="SusD-like_3"/>
    <property type="match status" value="1"/>
</dbReference>
<feature type="domain" description="RagB/SusD" evidence="6">
    <location>
        <begin position="270"/>
        <end position="545"/>
    </location>
</feature>
<dbReference type="Proteomes" id="UP000295668">
    <property type="component" value="Unassembled WGS sequence"/>
</dbReference>
<feature type="domain" description="SusD-like N-terminal" evidence="7">
    <location>
        <begin position="82"/>
        <end position="224"/>
    </location>
</feature>
<evidence type="ECO:0000256" key="4">
    <source>
        <dbReference type="ARBA" id="ARBA00023136"/>
    </source>
</evidence>
<keyword evidence="9" id="KW-1185">Reference proteome</keyword>
<evidence type="ECO:0000259" key="6">
    <source>
        <dbReference type="Pfam" id="PF07980"/>
    </source>
</evidence>
<evidence type="ECO:0000256" key="2">
    <source>
        <dbReference type="ARBA" id="ARBA00006275"/>
    </source>
</evidence>
<gene>
    <name evidence="8" type="ORF">EZJ43_03970</name>
</gene>
<organism evidence="8 9">
    <name type="scientific">Pedobacter changchengzhani</name>
    <dbReference type="NCBI Taxonomy" id="2529274"/>
    <lineage>
        <taxon>Bacteria</taxon>
        <taxon>Pseudomonadati</taxon>
        <taxon>Bacteroidota</taxon>
        <taxon>Sphingobacteriia</taxon>
        <taxon>Sphingobacteriales</taxon>
        <taxon>Sphingobacteriaceae</taxon>
        <taxon>Pedobacter</taxon>
    </lineage>
</organism>
<evidence type="ECO:0000256" key="5">
    <source>
        <dbReference type="ARBA" id="ARBA00023237"/>
    </source>
</evidence>
<comment type="similarity">
    <text evidence="2">Belongs to the SusD family.</text>
</comment>
<dbReference type="Gene3D" id="1.25.40.390">
    <property type="match status" value="1"/>
</dbReference>
<dbReference type="AlphaFoldDB" id="A0A4V3A0E4"/>
<dbReference type="GO" id="GO:0009279">
    <property type="term" value="C:cell outer membrane"/>
    <property type="evidence" value="ECO:0007669"/>
    <property type="project" value="UniProtKB-SubCell"/>
</dbReference>
<evidence type="ECO:0000256" key="3">
    <source>
        <dbReference type="ARBA" id="ARBA00022729"/>
    </source>
</evidence>
<evidence type="ECO:0000313" key="9">
    <source>
        <dbReference type="Proteomes" id="UP000295668"/>
    </source>
</evidence>
<keyword evidence="4" id="KW-0472">Membrane</keyword>
<reference evidence="8 9" key="1">
    <citation type="submission" date="2019-02" db="EMBL/GenBank/DDBJ databases">
        <title>Pedobacter sp. nov., a novel speices isolated from soil of pinguins habitat in Antarcitica.</title>
        <authorList>
            <person name="He R.-H."/>
        </authorList>
    </citation>
    <scope>NUCLEOTIDE SEQUENCE [LARGE SCALE GENOMIC DNA]</scope>
    <source>
        <strain evidence="8 9">E01020</strain>
    </source>
</reference>
<evidence type="ECO:0000259" key="7">
    <source>
        <dbReference type="Pfam" id="PF14322"/>
    </source>
</evidence>
<protein>
    <submittedName>
        <fullName evidence="8">RagB/SusD family nutrient uptake outer membrane protein</fullName>
    </submittedName>
</protein>
<dbReference type="InterPro" id="IPR011990">
    <property type="entry name" value="TPR-like_helical_dom_sf"/>
</dbReference>
<sequence>MRKNIKFLSAVALLSVVTISSCKKSFFDRTPQAAITVDNYYKSTQEVQASTNALYSVSWFGWCGKSGWAITDLASGNGRGGSSDIVNFFNFSVTSGNSQLESAWNSLFTVVAQANAVINTLPTKVDPSVPQAVVNNALGEAHLWRALAYFHIVRTFGPVPIIENSADYIQNYQVNTAPIPDIYKFMVNDLKFAEANLAPMMRSGYGTGRVSSGSASALLAKVYLYMQDYPNAKLEAQKVISSGEFKLYGTDITGKTYNDLFLTENNNNEESVIALQWAKTGSYGEGNPQQAAFAYNGITLTGDGYSLLAPTFDLQDLYQSGDKRRKATIMLPGDFYPELHKSDGGYTFPLTASPNSVHAAVKKYVVGSPADNGGFGGRQAAPNNTYMMRYSEVYLILAEAIMNGASTSTDINALNAINKVRNRAGLGNLITINRNYLVPNPAAAVAGAPTQTPSMLIVDDILNERRRELAFENDFWFDLGRVDGFNVTNHPRAIALIAQQDRGGSNNDSPPKRYGDGYVTITNKDFYFPYPAAETNANPKLLQAPVPYTFK</sequence>
<dbReference type="OrthoDB" id="993981at2"/>
<comment type="subcellular location">
    <subcellularLocation>
        <location evidence="1">Cell outer membrane</location>
    </subcellularLocation>
</comment>
<comment type="caution">
    <text evidence="8">The sequence shown here is derived from an EMBL/GenBank/DDBJ whole genome shotgun (WGS) entry which is preliminary data.</text>
</comment>
<keyword evidence="3" id="KW-0732">Signal</keyword>
<dbReference type="Pfam" id="PF07980">
    <property type="entry name" value="SusD_RagB"/>
    <property type="match status" value="1"/>
</dbReference>
<evidence type="ECO:0000313" key="8">
    <source>
        <dbReference type="EMBL" id="TDG37283.1"/>
    </source>
</evidence>
<accession>A0A4V3A0E4</accession>
<proteinExistence type="inferred from homology"/>
<dbReference type="PROSITE" id="PS51257">
    <property type="entry name" value="PROKAR_LIPOPROTEIN"/>
    <property type="match status" value="1"/>
</dbReference>
<dbReference type="EMBL" id="SJCY01000002">
    <property type="protein sequence ID" value="TDG37283.1"/>
    <property type="molecule type" value="Genomic_DNA"/>
</dbReference>